<evidence type="ECO:0000313" key="2">
    <source>
        <dbReference type="EMBL" id="RDH24258.1"/>
    </source>
</evidence>
<dbReference type="InterPro" id="IPR051678">
    <property type="entry name" value="AGP_Transferase"/>
</dbReference>
<evidence type="ECO:0000259" key="1">
    <source>
        <dbReference type="Pfam" id="PF01636"/>
    </source>
</evidence>
<dbReference type="PANTHER" id="PTHR21310:SF58">
    <property type="entry name" value="AMINOGLYCOSIDE PHOSPHOTRANSFERASE DOMAIN-CONTAINING PROTEIN"/>
    <property type="match status" value="1"/>
</dbReference>
<proteinExistence type="predicted"/>
<dbReference type="SUPFAM" id="SSF56112">
    <property type="entry name" value="Protein kinase-like (PK-like)"/>
    <property type="match status" value="1"/>
</dbReference>
<dbReference type="AlphaFoldDB" id="A0A370C8X2"/>
<gene>
    <name evidence="2" type="ORF">M747DRAFT_301991</name>
</gene>
<name>A0A370C8X2_ASPNG</name>
<dbReference type="Gene3D" id="3.90.1200.10">
    <property type="match status" value="1"/>
</dbReference>
<organism evidence="2 3">
    <name type="scientific">Aspergillus niger ATCC 13496</name>
    <dbReference type="NCBI Taxonomy" id="1353008"/>
    <lineage>
        <taxon>Eukaryota</taxon>
        <taxon>Fungi</taxon>
        <taxon>Dikarya</taxon>
        <taxon>Ascomycota</taxon>
        <taxon>Pezizomycotina</taxon>
        <taxon>Eurotiomycetes</taxon>
        <taxon>Eurotiomycetidae</taxon>
        <taxon>Eurotiales</taxon>
        <taxon>Aspergillaceae</taxon>
        <taxon>Aspergillus</taxon>
        <taxon>Aspergillus subgen. Circumdati</taxon>
    </lineage>
</organism>
<protein>
    <submittedName>
        <fullName evidence="2">Kinase-like protein</fullName>
    </submittedName>
</protein>
<keyword evidence="2" id="KW-0418">Kinase</keyword>
<dbReference type="Proteomes" id="UP000253845">
    <property type="component" value="Unassembled WGS sequence"/>
</dbReference>
<accession>A0A370C8X2</accession>
<dbReference type="InterPro" id="IPR002575">
    <property type="entry name" value="Aminoglycoside_PTrfase"/>
</dbReference>
<dbReference type="EMBL" id="KZ851902">
    <property type="protein sequence ID" value="RDH24258.1"/>
    <property type="molecule type" value="Genomic_DNA"/>
</dbReference>
<dbReference type="GO" id="GO:0016301">
    <property type="term" value="F:kinase activity"/>
    <property type="evidence" value="ECO:0007669"/>
    <property type="project" value="UniProtKB-KW"/>
</dbReference>
<dbReference type="PANTHER" id="PTHR21310">
    <property type="entry name" value="AMINOGLYCOSIDE PHOSPHOTRANSFERASE-RELATED-RELATED"/>
    <property type="match status" value="1"/>
</dbReference>
<evidence type="ECO:0000313" key="3">
    <source>
        <dbReference type="Proteomes" id="UP000253845"/>
    </source>
</evidence>
<sequence length="631" mass="71147">MSSNIKLCLPASQISQGDLIGHSNEAVAGSMKPSTDGDVTKLLQKLPSLISDAHHSEIWGIQLDGDDDKRKEIVIEKFLEQHSIIPSISLARASASLQSALKWRRIVQPRSALTGSREILTKSGLQHITRTEDRLIMWVVIDEKTIRDLPATYEGFMQKYGLADLGTAALENVASALIDANCELYDESSLQAACVVQFKLYSVPPGRRIGISLRDRVRDMLSGVVTELQKYYPGFLDRAYLIQPFDDYLDSLEISESLLKKTTILQSAEDLVNYLGPDVPPEFGGMGMPLCNRDIMRNICGEHEEPPTSRDPLKIKRTTDKTKEDTVFGVQENDSVSNAENPEPELTWSETIGPPTIILDPSDLKNAHELCPDKGGACLAWADSETIVKYGHGVRLAEAEAMHLVSTRTNIPIPRLLSAYVLHGVCYIVMEYVEAESFNKYWDRVSEPEQQNVLRQLRNYVLQMRSIKGEFIGGVDSSPCRDGIFDAVWDNYGAGSYGPYASEALFTEGIVQVLRDRIPPNLPEESSDLDSVFFTNEYVLYQTVRELKKMNHSIVFTHGDLHCGNMLVRSDGTVVIVDWGQAGYWPDYWEFYRAMFQVPWRPSWDRMIEKFIPPSYVEYEIIKNVFSYVFN</sequence>
<dbReference type="CDD" id="cd05120">
    <property type="entry name" value="APH_ChoK_like"/>
    <property type="match status" value="1"/>
</dbReference>
<dbReference type="Pfam" id="PF01636">
    <property type="entry name" value="APH"/>
    <property type="match status" value="1"/>
</dbReference>
<feature type="domain" description="Aminoglycoside phosphotransferase" evidence="1">
    <location>
        <begin position="397"/>
        <end position="607"/>
    </location>
</feature>
<reference evidence="2 3" key="1">
    <citation type="submission" date="2018-07" db="EMBL/GenBank/DDBJ databases">
        <title>Section-level genome sequencing of Aspergillus section Nigri to investigate inter- and intra-species variation.</title>
        <authorList>
            <consortium name="DOE Joint Genome Institute"/>
            <person name="Vesth T.C."/>
            <person name="Nybo J.L."/>
            <person name="Theobald S."/>
            <person name="Frisvad J.C."/>
            <person name="Larsen T.O."/>
            <person name="Nielsen K.F."/>
            <person name="Hoof J.B."/>
            <person name="Brandl J."/>
            <person name="Salamov A."/>
            <person name="Riley R."/>
            <person name="Gladden J.M."/>
            <person name="Phatale P."/>
            <person name="Nielsen M.T."/>
            <person name="Lyhne E.K."/>
            <person name="Kogle M.E."/>
            <person name="Strasser K."/>
            <person name="McDonnell E."/>
            <person name="Barry K."/>
            <person name="Clum A."/>
            <person name="Chen C."/>
            <person name="Nolan M."/>
            <person name="Sandor L."/>
            <person name="Kuo A."/>
            <person name="Lipzen A."/>
            <person name="Hainaut M."/>
            <person name="Drula E."/>
            <person name="Tsang A."/>
            <person name="Magnuson J.K."/>
            <person name="Henrissat B."/>
            <person name="Wiebenga A."/>
            <person name="Simmons B.A."/>
            <person name="Makela M.R."/>
            <person name="De vries R.P."/>
            <person name="Grigoriev I.V."/>
            <person name="Mortensen U.H."/>
            <person name="Baker S.E."/>
            <person name="Andersen M.R."/>
        </authorList>
    </citation>
    <scope>NUCLEOTIDE SEQUENCE [LARGE SCALE GENOMIC DNA]</scope>
    <source>
        <strain evidence="2 3">ATCC 13496</strain>
    </source>
</reference>
<dbReference type="InterPro" id="IPR011009">
    <property type="entry name" value="Kinase-like_dom_sf"/>
</dbReference>
<keyword evidence="2" id="KW-0808">Transferase</keyword>
<dbReference type="VEuPathDB" id="FungiDB:M747DRAFT_301991"/>